<protein>
    <recommendedName>
        <fullName evidence="2">Putative plant transposon protein domain-containing protein</fullName>
    </recommendedName>
</protein>
<accession>A0ABU6VCJ2</accession>
<feature type="domain" description="Putative plant transposon protein" evidence="2">
    <location>
        <begin position="6"/>
        <end position="164"/>
    </location>
</feature>
<organism evidence="3 4">
    <name type="scientific">Stylosanthes scabra</name>
    <dbReference type="NCBI Taxonomy" id="79078"/>
    <lineage>
        <taxon>Eukaryota</taxon>
        <taxon>Viridiplantae</taxon>
        <taxon>Streptophyta</taxon>
        <taxon>Embryophyta</taxon>
        <taxon>Tracheophyta</taxon>
        <taxon>Spermatophyta</taxon>
        <taxon>Magnoliopsida</taxon>
        <taxon>eudicotyledons</taxon>
        <taxon>Gunneridae</taxon>
        <taxon>Pentapetalae</taxon>
        <taxon>rosids</taxon>
        <taxon>fabids</taxon>
        <taxon>Fabales</taxon>
        <taxon>Fabaceae</taxon>
        <taxon>Papilionoideae</taxon>
        <taxon>50 kb inversion clade</taxon>
        <taxon>dalbergioids sensu lato</taxon>
        <taxon>Dalbergieae</taxon>
        <taxon>Pterocarpus clade</taxon>
        <taxon>Stylosanthes</taxon>
    </lineage>
</organism>
<evidence type="ECO:0000313" key="4">
    <source>
        <dbReference type="Proteomes" id="UP001341840"/>
    </source>
</evidence>
<keyword evidence="4" id="KW-1185">Reference proteome</keyword>
<proteinExistence type="predicted"/>
<dbReference type="Pfam" id="PF20167">
    <property type="entry name" value="Transposase_32"/>
    <property type="match status" value="1"/>
</dbReference>
<evidence type="ECO:0000259" key="2">
    <source>
        <dbReference type="Pfam" id="PF20167"/>
    </source>
</evidence>
<evidence type="ECO:0000313" key="3">
    <source>
        <dbReference type="EMBL" id="MED6171405.1"/>
    </source>
</evidence>
<reference evidence="3 4" key="1">
    <citation type="journal article" date="2023" name="Plants (Basel)">
        <title>Bridging the Gap: Combining Genomics and Transcriptomics Approaches to Understand Stylosanthes scabra, an Orphan Legume from the Brazilian Caatinga.</title>
        <authorList>
            <person name="Ferreira-Neto J.R.C."/>
            <person name="da Silva M.D."/>
            <person name="Binneck E."/>
            <person name="de Melo N.F."/>
            <person name="da Silva R.H."/>
            <person name="de Melo A.L.T.M."/>
            <person name="Pandolfi V."/>
            <person name="Bustamante F.O."/>
            <person name="Brasileiro-Vidal A.C."/>
            <person name="Benko-Iseppon A.M."/>
        </authorList>
    </citation>
    <scope>NUCLEOTIDE SEQUENCE [LARGE SCALE GENOMIC DNA]</scope>
    <source>
        <tissue evidence="3">Leaves</tissue>
    </source>
</reference>
<gene>
    <name evidence="3" type="ORF">PIB30_040450</name>
</gene>
<comment type="caution">
    <text evidence="3">The sequence shown here is derived from an EMBL/GenBank/DDBJ whole genome shotgun (WGS) entry which is preliminary data.</text>
</comment>
<evidence type="ECO:0000256" key="1">
    <source>
        <dbReference type="SAM" id="MobiDB-lite"/>
    </source>
</evidence>
<sequence>MEEHGRHTYNSFVRGVPIDFSSENIQSVMRFRAQVERATTDFETRKEHDQQLDRVLADLCMPGSTWKLSTGQQRVPIQLRRQELNPIARGWHELSIHLLIPSSNKSEILVIRAILIHCIMNGEDVRAEEIIADKMVRMAQGIKEKGKLGFPSTIYKLCKEAGVPLREFRRTKKILVEKPITARRMESTRLPRNLQHWQQDNEDEDQPMPQAEEGNEEGQGEEHDYQPQFDHQPEYGHQPEFQHEPQFQQPSLYQVPTYTDQHEKDLHSIETQLQNMMWYQQQCLENINKSQTEYMAKLRSIKGKQQEMYENNDRFYNQVRKEQREMAKEIQQVKNYQVNQTMVESARNKALMDELAAVRSRQEEFFSNQTNQYNMIRQELKLLRKEILDVKKHQMNTVTMGSSSSPQKYELDQALMKIKEQHANFSKVQRQLKEWTRNASARECYTVWSNLPPSETAPPPPKSKDPQNAPK</sequence>
<dbReference type="EMBL" id="JASCZI010151253">
    <property type="protein sequence ID" value="MED6171405.1"/>
    <property type="molecule type" value="Genomic_DNA"/>
</dbReference>
<dbReference type="InterPro" id="IPR046796">
    <property type="entry name" value="Transposase_32_dom"/>
</dbReference>
<feature type="region of interest" description="Disordered" evidence="1">
    <location>
        <begin position="186"/>
        <end position="239"/>
    </location>
</feature>
<feature type="region of interest" description="Disordered" evidence="1">
    <location>
        <begin position="449"/>
        <end position="471"/>
    </location>
</feature>
<name>A0ABU6VCJ2_9FABA</name>
<dbReference type="Proteomes" id="UP001341840">
    <property type="component" value="Unassembled WGS sequence"/>
</dbReference>